<dbReference type="Pfam" id="PF00072">
    <property type="entry name" value="Response_reg"/>
    <property type="match status" value="1"/>
</dbReference>
<dbReference type="GO" id="GO:0032993">
    <property type="term" value="C:protein-DNA complex"/>
    <property type="evidence" value="ECO:0007669"/>
    <property type="project" value="TreeGrafter"/>
</dbReference>
<keyword evidence="5 9" id="KW-0238">DNA-binding</keyword>
<evidence type="ECO:0000256" key="4">
    <source>
        <dbReference type="ARBA" id="ARBA00023015"/>
    </source>
</evidence>
<evidence type="ECO:0000256" key="5">
    <source>
        <dbReference type="ARBA" id="ARBA00023125"/>
    </source>
</evidence>
<feature type="DNA-binding region" description="OmpR/PhoB-type" evidence="9">
    <location>
        <begin position="123"/>
        <end position="222"/>
    </location>
</feature>
<accession>A0A949K067</accession>
<dbReference type="Gene3D" id="3.40.50.2300">
    <property type="match status" value="1"/>
</dbReference>
<feature type="domain" description="OmpR/PhoB-type" evidence="11">
    <location>
        <begin position="123"/>
        <end position="222"/>
    </location>
</feature>
<evidence type="ECO:0000259" key="10">
    <source>
        <dbReference type="PROSITE" id="PS50110"/>
    </source>
</evidence>
<dbReference type="InterPro" id="IPR039420">
    <property type="entry name" value="WalR-like"/>
</dbReference>
<dbReference type="GO" id="GO:0006355">
    <property type="term" value="P:regulation of DNA-templated transcription"/>
    <property type="evidence" value="ECO:0007669"/>
    <property type="project" value="InterPro"/>
</dbReference>
<evidence type="ECO:0000313" key="13">
    <source>
        <dbReference type="Proteomes" id="UP000712157"/>
    </source>
</evidence>
<keyword evidence="6" id="KW-0804">Transcription</keyword>
<evidence type="ECO:0000256" key="2">
    <source>
        <dbReference type="ARBA" id="ARBA00022553"/>
    </source>
</evidence>
<dbReference type="PANTHER" id="PTHR48111:SF40">
    <property type="entry name" value="PHOSPHATE REGULON TRANSCRIPTIONAL REGULATORY PROTEIN PHOB"/>
    <property type="match status" value="1"/>
</dbReference>
<dbReference type="Pfam" id="PF00486">
    <property type="entry name" value="Trans_reg_C"/>
    <property type="match status" value="1"/>
</dbReference>
<evidence type="ECO:0000256" key="1">
    <source>
        <dbReference type="ARBA" id="ARBA00018672"/>
    </source>
</evidence>
<organism evidence="12 13">
    <name type="scientific">Diplocloster agilis</name>
    <dbReference type="NCBI Taxonomy" id="2850323"/>
    <lineage>
        <taxon>Bacteria</taxon>
        <taxon>Bacillati</taxon>
        <taxon>Bacillota</taxon>
        <taxon>Clostridia</taxon>
        <taxon>Lachnospirales</taxon>
        <taxon>Lachnospiraceae</taxon>
        <taxon>Diplocloster</taxon>
    </lineage>
</organism>
<keyword evidence="13" id="KW-1185">Reference proteome</keyword>
<evidence type="ECO:0000256" key="9">
    <source>
        <dbReference type="PROSITE-ProRule" id="PRU01091"/>
    </source>
</evidence>
<dbReference type="InterPro" id="IPR001789">
    <property type="entry name" value="Sig_transdc_resp-reg_receiver"/>
</dbReference>
<dbReference type="PROSITE" id="PS51755">
    <property type="entry name" value="OMPR_PHOB"/>
    <property type="match status" value="1"/>
</dbReference>
<feature type="modified residue" description="4-aspartylphosphate" evidence="8">
    <location>
        <position position="52"/>
    </location>
</feature>
<protein>
    <recommendedName>
        <fullName evidence="1">Stage 0 sporulation protein A homolog</fullName>
    </recommendedName>
</protein>
<evidence type="ECO:0000256" key="6">
    <source>
        <dbReference type="ARBA" id="ARBA00023163"/>
    </source>
</evidence>
<dbReference type="CDD" id="cd17574">
    <property type="entry name" value="REC_OmpR"/>
    <property type="match status" value="1"/>
</dbReference>
<gene>
    <name evidence="12" type="ORF">KTH89_18100</name>
</gene>
<proteinExistence type="predicted"/>
<dbReference type="PANTHER" id="PTHR48111">
    <property type="entry name" value="REGULATOR OF RPOS"/>
    <property type="match status" value="1"/>
</dbReference>
<dbReference type="InterPro" id="IPR011006">
    <property type="entry name" value="CheY-like_superfamily"/>
</dbReference>
<keyword evidence="4" id="KW-0805">Transcription regulation</keyword>
<dbReference type="AlphaFoldDB" id="A0A949K067"/>
<dbReference type="SUPFAM" id="SSF52172">
    <property type="entry name" value="CheY-like"/>
    <property type="match status" value="1"/>
</dbReference>
<dbReference type="InterPro" id="IPR001867">
    <property type="entry name" value="OmpR/PhoB-type_DNA-bd"/>
</dbReference>
<comment type="function">
    <text evidence="7">May play the central regulatory role in sporulation. It may be an element of the effector pathway responsible for the activation of sporulation genes in response to nutritional stress. Spo0A may act in concert with spo0H (a sigma factor) to control the expression of some genes that are critical to the sporulation process.</text>
</comment>
<name>A0A949K067_9FIRM</name>
<dbReference type="GO" id="GO:0000156">
    <property type="term" value="F:phosphorelay response regulator activity"/>
    <property type="evidence" value="ECO:0007669"/>
    <property type="project" value="TreeGrafter"/>
</dbReference>
<keyword evidence="3" id="KW-0902">Two-component regulatory system</keyword>
<reference evidence="12" key="1">
    <citation type="submission" date="2021-06" db="EMBL/GenBank/DDBJ databases">
        <title>Description of novel taxa of the family Lachnospiraceae.</title>
        <authorList>
            <person name="Chaplin A.V."/>
            <person name="Sokolova S.R."/>
            <person name="Pikina A.P."/>
            <person name="Korzhanova M."/>
            <person name="Belova V."/>
            <person name="Korostin D."/>
            <person name="Efimov B.A."/>
        </authorList>
    </citation>
    <scope>NUCLEOTIDE SEQUENCE</scope>
    <source>
        <strain evidence="12">ASD5720</strain>
    </source>
</reference>
<evidence type="ECO:0000256" key="3">
    <source>
        <dbReference type="ARBA" id="ARBA00023012"/>
    </source>
</evidence>
<dbReference type="GO" id="GO:0005829">
    <property type="term" value="C:cytosol"/>
    <property type="evidence" value="ECO:0007669"/>
    <property type="project" value="TreeGrafter"/>
</dbReference>
<keyword evidence="2 8" id="KW-0597">Phosphoprotein</keyword>
<evidence type="ECO:0000256" key="8">
    <source>
        <dbReference type="PROSITE-ProRule" id="PRU00169"/>
    </source>
</evidence>
<feature type="domain" description="Response regulatory" evidence="10">
    <location>
        <begin position="3"/>
        <end position="116"/>
    </location>
</feature>
<dbReference type="RefSeq" id="WP_238722614.1">
    <property type="nucleotide sequence ID" value="NZ_JAHQCW010000035.1"/>
</dbReference>
<sequence>MERLLFVDDDADLLDMNKIYFEKIGYLVDIALGAEEALLLLSEYQFKCIVLDIRMDDVNGLDLCRLIRQKYRAPIIFLTSLTEEEIMIEGFECGGDDYLLKPYRMKELEMRVRARIRNNSPLSQTQSLSGGLQLNSEEKQAYIGGKSLNLTVNEYEILQFLAQHKGTPYRQEAIYQALWGEDYYNTHSIQILVMRIRRKIQALSPDKEYIKTQWGKGYIYTE</sequence>
<dbReference type="SMART" id="SM00448">
    <property type="entry name" value="REC"/>
    <property type="match status" value="1"/>
</dbReference>
<evidence type="ECO:0000259" key="11">
    <source>
        <dbReference type="PROSITE" id="PS51755"/>
    </source>
</evidence>
<dbReference type="InterPro" id="IPR036388">
    <property type="entry name" value="WH-like_DNA-bd_sf"/>
</dbReference>
<evidence type="ECO:0000313" key="12">
    <source>
        <dbReference type="EMBL" id="MBU9738458.1"/>
    </source>
</evidence>
<dbReference type="EMBL" id="JAHQCW010000035">
    <property type="protein sequence ID" value="MBU9738458.1"/>
    <property type="molecule type" value="Genomic_DNA"/>
</dbReference>
<dbReference type="Gene3D" id="1.10.10.10">
    <property type="entry name" value="Winged helix-like DNA-binding domain superfamily/Winged helix DNA-binding domain"/>
    <property type="match status" value="1"/>
</dbReference>
<dbReference type="Proteomes" id="UP000712157">
    <property type="component" value="Unassembled WGS sequence"/>
</dbReference>
<dbReference type="CDD" id="cd00383">
    <property type="entry name" value="trans_reg_C"/>
    <property type="match status" value="1"/>
</dbReference>
<dbReference type="PROSITE" id="PS50110">
    <property type="entry name" value="RESPONSE_REGULATORY"/>
    <property type="match status" value="1"/>
</dbReference>
<dbReference type="SMART" id="SM00862">
    <property type="entry name" value="Trans_reg_C"/>
    <property type="match status" value="1"/>
</dbReference>
<comment type="caution">
    <text evidence="12">The sequence shown here is derived from an EMBL/GenBank/DDBJ whole genome shotgun (WGS) entry which is preliminary data.</text>
</comment>
<dbReference type="GO" id="GO:0000976">
    <property type="term" value="F:transcription cis-regulatory region binding"/>
    <property type="evidence" value="ECO:0007669"/>
    <property type="project" value="TreeGrafter"/>
</dbReference>
<evidence type="ECO:0000256" key="7">
    <source>
        <dbReference type="ARBA" id="ARBA00024867"/>
    </source>
</evidence>